<evidence type="ECO:0000313" key="2">
    <source>
        <dbReference type="EMBL" id="SDN41878.1"/>
    </source>
</evidence>
<dbReference type="Proteomes" id="UP000198541">
    <property type="component" value="Unassembled WGS sequence"/>
</dbReference>
<sequence length="87" mass="9533">MTEVQEWQQETVRAESARLLRLAPPVVWYLIALATLVSLSAWNIATGEWSRDWLGWGEAPPILAGVLGAAPSLIGLWGLHALRKTTA</sequence>
<evidence type="ECO:0000256" key="1">
    <source>
        <dbReference type="SAM" id="Phobius"/>
    </source>
</evidence>
<feature type="transmembrane region" description="Helical" evidence="1">
    <location>
        <begin position="62"/>
        <end position="82"/>
    </location>
</feature>
<accession>A0A1H0B8A3</accession>
<organism evidence="2 3">
    <name type="scientific">Actinomyces ruminicola</name>
    <dbReference type="NCBI Taxonomy" id="332524"/>
    <lineage>
        <taxon>Bacteria</taxon>
        <taxon>Bacillati</taxon>
        <taxon>Actinomycetota</taxon>
        <taxon>Actinomycetes</taxon>
        <taxon>Actinomycetales</taxon>
        <taxon>Actinomycetaceae</taxon>
        <taxon>Actinomyces</taxon>
    </lineage>
</organism>
<evidence type="ECO:0000313" key="3">
    <source>
        <dbReference type="Proteomes" id="UP000198541"/>
    </source>
</evidence>
<proteinExistence type="predicted"/>
<keyword evidence="1" id="KW-0472">Membrane</keyword>
<reference evidence="3" key="1">
    <citation type="submission" date="2016-10" db="EMBL/GenBank/DDBJ databases">
        <authorList>
            <person name="Varghese N."/>
            <person name="Submissions S."/>
        </authorList>
    </citation>
    <scope>NUCLEOTIDE SEQUENCE [LARGE SCALE GENOMIC DNA]</scope>
    <source>
        <strain evidence="3">DSM 27982</strain>
    </source>
</reference>
<name>A0A1H0B8A3_9ACTO</name>
<keyword evidence="1" id="KW-0812">Transmembrane</keyword>
<feature type="transmembrane region" description="Helical" evidence="1">
    <location>
        <begin position="22"/>
        <end position="42"/>
    </location>
</feature>
<keyword evidence="1" id="KW-1133">Transmembrane helix</keyword>
<gene>
    <name evidence="2" type="ORF">SAMN05216355_103135</name>
</gene>
<protein>
    <submittedName>
        <fullName evidence="2">Uncharacterized protein</fullName>
    </submittedName>
</protein>
<dbReference type="RefSeq" id="WP_092534294.1">
    <property type="nucleotide sequence ID" value="NZ_FNIM01000003.1"/>
</dbReference>
<dbReference type="AlphaFoldDB" id="A0A1H0B8A3"/>
<dbReference type="EMBL" id="FNIM01000003">
    <property type="protein sequence ID" value="SDN41878.1"/>
    <property type="molecule type" value="Genomic_DNA"/>
</dbReference>
<keyword evidence="3" id="KW-1185">Reference proteome</keyword>